<dbReference type="PANTHER" id="PTHR43531:SF11">
    <property type="entry name" value="METHYL-ACCEPTING CHEMOTAXIS PROTEIN 3"/>
    <property type="match status" value="1"/>
</dbReference>
<dbReference type="PROSITE" id="PS50885">
    <property type="entry name" value="HAMP"/>
    <property type="match status" value="2"/>
</dbReference>
<comment type="caution">
    <text evidence="8">The sequence shown here is derived from an EMBL/GenBank/DDBJ whole genome shotgun (WGS) entry which is preliminary data.</text>
</comment>
<dbReference type="AlphaFoldDB" id="A0A4R2Q0J8"/>
<dbReference type="EMBL" id="SLXP01000004">
    <property type="protein sequence ID" value="TCP41889.1"/>
    <property type="molecule type" value="Genomic_DNA"/>
</dbReference>
<evidence type="ECO:0000256" key="1">
    <source>
        <dbReference type="ARBA" id="ARBA00004370"/>
    </source>
</evidence>
<keyword evidence="2" id="KW-0145">Chemotaxis</keyword>
<evidence type="ECO:0000313" key="9">
    <source>
        <dbReference type="Proteomes" id="UP000294835"/>
    </source>
</evidence>
<reference evidence="8 9" key="1">
    <citation type="submission" date="2019-03" db="EMBL/GenBank/DDBJ databases">
        <title>Genomic Encyclopedia of Type Strains, Phase IV (KMG-IV): sequencing the most valuable type-strain genomes for metagenomic binning, comparative biology and taxonomic classification.</title>
        <authorList>
            <person name="Goeker M."/>
        </authorList>
    </citation>
    <scope>NUCLEOTIDE SEQUENCE [LARGE SCALE GENOMIC DNA]</scope>
    <source>
        <strain evidence="8 9">DSM 18063</strain>
    </source>
</reference>
<feature type="transmembrane region" description="Helical" evidence="5">
    <location>
        <begin position="290"/>
        <end position="310"/>
    </location>
</feature>
<dbReference type="OrthoDB" id="8482111at2"/>
<feature type="domain" description="HAMP" evidence="7">
    <location>
        <begin position="311"/>
        <end position="365"/>
    </location>
</feature>
<evidence type="ECO:0000256" key="2">
    <source>
        <dbReference type="ARBA" id="ARBA00022500"/>
    </source>
</evidence>
<dbReference type="GO" id="GO:0016020">
    <property type="term" value="C:membrane"/>
    <property type="evidence" value="ECO:0007669"/>
    <property type="project" value="UniProtKB-SubCell"/>
</dbReference>
<dbReference type="RefSeq" id="WP_132461812.1">
    <property type="nucleotide sequence ID" value="NZ_SLXP01000004.1"/>
</dbReference>
<evidence type="ECO:0000256" key="4">
    <source>
        <dbReference type="PROSITE-ProRule" id="PRU00284"/>
    </source>
</evidence>
<dbReference type="InterPro" id="IPR029151">
    <property type="entry name" value="Sensor-like_sf"/>
</dbReference>
<comment type="subcellular location">
    <subcellularLocation>
        <location evidence="1">Membrane</location>
    </subcellularLocation>
</comment>
<comment type="similarity">
    <text evidence="3">Belongs to the methyl-accepting chemotaxis (MCP) protein family.</text>
</comment>
<accession>A0A4R2Q0J8</accession>
<dbReference type="Gene3D" id="3.30.450.20">
    <property type="entry name" value="PAS domain"/>
    <property type="match status" value="1"/>
</dbReference>
<dbReference type="SUPFAM" id="SSF58104">
    <property type="entry name" value="Methyl-accepting chemotaxis protein (MCP) signaling domain"/>
    <property type="match status" value="1"/>
</dbReference>
<keyword evidence="9" id="KW-1185">Reference proteome</keyword>
<dbReference type="Gene3D" id="6.10.340.10">
    <property type="match status" value="1"/>
</dbReference>
<dbReference type="InterPro" id="IPR004089">
    <property type="entry name" value="MCPsignal_dom"/>
</dbReference>
<evidence type="ECO:0000256" key="5">
    <source>
        <dbReference type="SAM" id="Phobius"/>
    </source>
</evidence>
<dbReference type="GO" id="GO:0006935">
    <property type="term" value="P:chemotaxis"/>
    <property type="evidence" value="ECO:0007669"/>
    <property type="project" value="UniProtKB-KW"/>
</dbReference>
<proteinExistence type="inferred from homology"/>
<organism evidence="8 9">
    <name type="scientific">Rhodovulum marinum</name>
    <dbReference type="NCBI Taxonomy" id="320662"/>
    <lineage>
        <taxon>Bacteria</taxon>
        <taxon>Pseudomonadati</taxon>
        <taxon>Pseudomonadota</taxon>
        <taxon>Alphaproteobacteria</taxon>
        <taxon>Rhodobacterales</taxon>
        <taxon>Paracoccaceae</taxon>
        <taxon>Rhodovulum</taxon>
    </lineage>
</organism>
<dbReference type="Pfam" id="PF14827">
    <property type="entry name" value="dCache_3"/>
    <property type="match status" value="1"/>
</dbReference>
<dbReference type="Proteomes" id="UP000294835">
    <property type="component" value="Unassembled WGS sequence"/>
</dbReference>
<dbReference type="GO" id="GO:0007165">
    <property type="term" value="P:signal transduction"/>
    <property type="evidence" value="ECO:0007669"/>
    <property type="project" value="UniProtKB-KW"/>
</dbReference>
<dbReference type="FunFam" id="1.10.287.950:FF:000001">
    <property type="entry name" value="Methyl-accepting chemotaxis sensory transducer"/>
    <property type="match status" value="1"/>
</dbReference>
<keyword evidence="5" id="KW-0812">Transmembrane</keyword>
<dbReference type="PANTHER" id="PTHR43531">
    <property type="entry name" value="PROTEIN ICFG"/>
    <property type="match status" value="1"/>
</dbReference>
<dbReference type="SMART" id="SM00304">
    <property type="entry name" value="HAMP"/>
    <property type="match status" value="3"/>
</dbReference>
<keyword evidence="4" id="KW-0807">Transducer</keyword>
<dbReference type="InterPro" id="IPR029150">
    <property type="entry name" value="dCache_3"/>
</dbReference>
<protein>
    <submittedName>
        <fullName evidence="8">Methyl-accepting chemotaxis sensory transducer</fullName>
    </submittedName>
</protein>
<dbReference type="Pfam" id="PF00015">
    <property type="entry name" value="MCPsignal"/>
    <property type="match status" value="1"/>
</dbReference>
<dbReference type="SMART" id="SM00283">
    <property type="entry name" value="MA"/>
    <property type="match status" value="1"/>
</dbReference>
<feature type="domain" description="Methyl-accepting transducer" evidence="6">
    <location>
        <begin position="432"/>
        <end position="661"/>
    </location>
</feature>
<dbReference type="PROSITE" id="PS50111">
    <property type="entry name" value="CHEMOTAXIS_TRANSDUC_2"/>
    <property type="match status" value="1"/>
</dbReference>
<evidence type="ECO:0000259" key="7">
    <source>
        <dbReference type="PROSITE" id="PS50885"/>
    </source>
</evidence>
<keyword evidence="5" id="KW-0472">Membrane</keyword>
<dbReference type="InterPro" id="IPR003660">
    <property type="entry name" value="HAMP_dom"/>
</dbReference>
<name>A0A4R2Q0J8_9RHOB</name>
<sequence length="690" mass="71694">MTFRTKIVLSIAAAVLMTAVLVLVPMLIGTQGLIGNGTARELEQVELRFHAALGDRIESAVTSAALVAGIPDVQAAAAANDRDKLAAMFVPGFERMKRERGIAQFQFHQPDAHSLLRVHKPGKFGDDLSGFRQTVVEANARRMPVAGLERGRAGLGIRGIAPVTHDGAHVGTIEIGLDLDEAFFAALVQDTDTRLEFYVLPDRAIAGFSEADAELRRTSANFPGPALLDRDAALAASTAPTPPAIVEMDGQSYAARAFPVTDFSGDPAGIVHVLVPRAAYLAIAGQMRSLAIGAALVALLAGLGLAILLAGRISHALRELIARMKRMADGDLGVEFAAGCAQGGELGEMCEALVHFRDGLIDEQRLQQERETAQAHQKAVVDRLAEGLRRLAAGDMGATIDSELGNGYEGLRRDYNATVSSLAMLIADISDSAMTITGSVESINSAAHDLSRRTENAAATLEETAAALQDLTTSIGSTAEGARDADEIGRDAIAKAKSGADIVGETVRAMGEIDASAEEIARIIHVIDDIAFQTNLLALNAGVEAARAGGAGSGFAVVASEVRALALRTTEAAHEIGALISSSGEKVKQGVGLVGRTGEALGAIVEAVGGVTERVSEIAKLAGEQAVGLGEVNIAVGQLDQVTQHNAAMFEETTAASDTLQSEGERLRALVARFQASGAAPSSALRAPAA</sequence>
<keyword evidence="5" id="KW-1133">Transmembrane helix</keyword>
<evidence type="ECO:0000313" key="8">
    <source>
        <dbReference type="EMBL" id="TCP41889.1"/>
    </source>
</evidence>
<dbReference type="Gene3D" id="1.10.287.950">
    <property type="entry name" value="Methyl-accepting chemotaxis protein"/>
    <property type="match status" value="1"/>
</dbReference>
<dbReference type="SUPFAM" id="SSF103190">
    <property type="entry name" value="Sensory domain-like"/>
    <property type="match status" value="1"/>
</dbReference>
<evidence type="ECO:0000259" key="6">
    <source>
        <dbReference type="PROSITE" id="PS50111"/>
    </source>
</evidence>
<feature type="domain" description="HAMP" evidence="7">
    <location>
        <begin position="375"/>
        <end position="427"/>
    </location>
</feature>
<gene>
    <name evidence="8" type="ORF">EV662_104233</name>
</gene>
<evidence type="ECO:0000256" key="3">
    <source>
        <dbReference type="ARBA" id="ARBA00029447"/>
    </source>
</evidence>
<dbReference type="InterPro" id="IPR051310">
    <property type="entry name" value="MCP_chemotaxis"/>
</dbReference>
<dbReference type="Pfam" id="PF00672">
    <property type="entry name" value="HAMP"/>
    <property type="match status" value="1"/>
</dbReference>
<feature type="transmembrane region" description="Helical" evidence="5">
    <location>
        <begin position="7"/>
        <end position="28"/>
    </location>
</feature>